<dbReference type="InterPro" id="IPR036770">
    <property type="entry name" value="Ankyrin_rpt-contain_sf"/>
</dbReference>
<evidence type="ECO:0000256" key="3">
    <source>
        <dbReference type="PROSITE-ProRule" id="PRU00023"/>
    </source>
</evidence>
<keyword evidence="1" id="KW-0677">Repeat</keyword>
<keyword evidence="5" id="KW-1185">Reference proteome</keyword>
<dbReference type="SUPFAM" id="SSF48403">
    <property type="entry name" value="Ankyrin repeat"/>
    <property type="match status" value="1"/>
</dbReference>
<keyword evidence="2 3" id="KW-0040">ANK repeat</keyword>
<sequence length="216" mass="24100">MVLKYLLGFGADVDDGKLPPNQSADDRSADGKTPLIHVSCTDNVEFATLLLEYGADIDAVTKDGQTPLTTAVTYNSRQVLQLLLDRWEVCSVCPRLQGPCLVNTAALYAEVETLQILVATDDFRLKYDRDYPRKDSSAHVSERYDTSEHLVETFQELTSVIQAYYDPTSKTQSLLEIGMMRYRDSPRTLSDTDESETEFHDAVDALECSIESLKAG</sequence>
<dbReference type="AlphaFoldDB" id="A0A9P4NGA8"/>
<proteinExistence type="predicted"/>
<dbReference type="PANTHER" id="PTHR24198:SF165">
    <property type="entry name" value="ANKYRIN REPEAT-CONTAINING PROTEIN-RELATED"/>
    <property type="match status" value="1"/>
</dbReference>
<dbReference type="Gene3D" id="1.25.40.20">
    <property type="entry name" value="Ankyrin repeat-containing domain"/>
    <property type="match status" value="1"/>
</dbReference>
<feature type="repeat" description="ANK" evidence="3">
    <location>
        <begin position="30"/>
        <end position="62"/>
    </location>
</feature>
<dbReference type="PROSITE" id="PS50088">
    <property type="entry name" value="ANK_REPEAT"/>
    <property type="match status" value="1"/>
</dbReference>
<dbReference type="SMART" id="SM00248">
    <property type="entry name" value="ANK"/>
    <property type="match status" value="2"/>
</dbReference>
<accession>A0A9P4NGA8</accession>
<dbReference type="Proteomes" id="UP000800235">
    <property type="component" value="Unassembled WGS sequence"/>
</dbReference>
<evidence type="ECO:0000256" key="1">
    <source>
        <dbReference type="ARBA" id="ARBA00022737"/>
    </source>
</evidence>
<reference evidence="4" key="1">
    <citation type="journal article" date="2020" name="Stud. Mycol.">
        <title>101 Dothideomycetes genomes: a test case for predicting lifestyles and emergence of pathogens.</title>
        <authorList>
            <person name="Haridas S."/>
            <person name="Albert R."/>
            <person name="Binder M."/>
            <person name="Bloem J."/>
            <person name="Labutti K."/>
            <person name="Salamov A."/>
            <person name="Andreopoulos B."/>
            <person name="Baker S."/>
            <person name="Barry K."/>
            <person name="Bills G."/>
            <person name="Bluhm B."/>
            <person name="Cannon C."/>
            <person name="Castanera R."/>
            <person name="Culley D."/>
            <person name="Daum C."/>
            <person name="Ezra D."/>
            <person name="Gonzalez J."/>
            <person name="Henrissat B."/>
            <person name="Kuo A."/>
            <person name="Liang C."/>
            <person name="Lipzen A."/>
            <person name="Lutzoni F."/>
            <person name="Magnuson J."/>
            <person name="Mondo S."/>
            <person name="Nolan M."/>
            <person name="Ohm R."/>
            <person name="Pangilinan J."/>
            <person name="Park H.-J."/>
            <person name="Ramirez L."/>
            <person name="Alfaro M."/>
            <person name="Sun H."/>
            <person name="Tritt A."/>
            <person name="Yoshinaga Y."/>
            <person name="Zwiers L.-H."/>
            <person name="Turgeon B."/>
            <person name="Goodwin S."/>
            <person name="Spatafora J."/>
            <person name="Crous P."/>
            <person name="Grigoriev I."/>
        </authorList>
    </citation>
    <scope>NUCLEOTIDE SEQUENCE</scope>
    <source>
        <strain evidence="4">CBS 130266</strain>
    </source>
</reference>
<dbReference type="PANTHER" id="PTHR24198">
    <property type="entry name" value="ANKYRIN REPEAT AND PROTEIN KINASE DOMAIN-CONTAINING PROTEIN"/>
    <property type="match status" value="1"/>
</dbReference>
<gene>
    <name evidence="4" type="ORF">EJ08DRAFT_702501</name>
</gene>
<comment type="caution">
    <text evidence="4">The sequence shown here is derived from an EMBL/GenBank/DDBJ whole genome shotgun (WGS) entry which is preliminary data.</text>
</comment>
<name>A0A9P4NGA8_9PEZI</name>
<dbReference type="Pfam" id="PF12796">
    <property type="entry name" value="Ank_2"/>
    <property type="match status" value="1"/>
</dbReference>
<dbReference type="OrthoDB" id="5431422at2759"/>
<protein>
    <submittedName>
        <fullName evidence="4">Ankyrin</fullName>
    </submittedName>
</protein>
<evidence type="ECO:0000313" key="4">
    <source>
        <dbReference type="EMBL" id="KAF2420343.1"/>
    </source>
</evidence>
<dbReference type="EMBL" id="MU007110">
    <property type="protein sequence ID" value="KAF2420343.1"/>
    <property type="molecule type" value="Genomic_DNA"/>
</dbReference>
<dbReference type="InterPro" id="IPR002110">
    <property type="entry name" value="Ankyrin_rpt"/>
</dbReference>
<evidence type="ECO:0000256" key="2">
    <source>
        <dbReference type="ARBA" id="ARBA00023043"/>
    </source>
</evidence>
<evidence type="ECO:0000313" key="5">
    <source>
        <dbReference type="Proteomes" id="UP000800235"/>
    </source>
</evidence>
<dbReference type="PROSITE" id="PS50297">
    <property type="entry name" value="ANK_REP_REGION"/>
    <property type="match status" value="1"/>
</dbReference>
<organism evidence="4 5">
    <name type="scientific">Tothia fuscella</name>
    <dbReference type="NCBI Taxonomy" id="1048955"/>
    <lineage>
        <taxon>Eukaryota</taxon>
        <taxon>Fungi</taxon>
        <taxon>Dikarya</taxon>
        <taxon>Ascomycota</taxon>
        <taxon>Pezizomycotina</taxon>
        <taxon>Dothideomycetes</taxon>
        <taxon>Pleosporomycetidae</taxon>
        <taxon>Venturiales</taxon>
        <taxon>Cylindrosympodiaceae</taxon>
        <taxon>Tothia</taxon>
    </lineage>
</organism>